<dbReference type="GO" id="GO:0004222">
    <property type="term" value="F:metalloendopeptidase activity"/>
    <property type="evidence" value="ECO:0007669"/>
    <property type="project" value="TreeGrafter"/>
</dbReference>
<dbReference type="InterPro" id="IPR011098">
    <property type="entry name" value="G5_dom"/>
</dbReference>
<dbReference type="PROSITE" id="PS51109">
    <property type="entry name" value="G5"/>
    <property type="match status" value="1"/>
</dbReference>
<keyword evidence="1" id="KW-0732">Signal</keyword>
<proteinExistence type="predicted"/>
<keyword evidence="5" id="KW-1185">Reference proteome</keyword>
<dbReference type="AlphaFoldDB" id="A0A1G5GV11"/>
<dbReference type="Pfam" id="PF07501">
    <property type="entry name" value="G5"/>
    <property type="match status" value="1"/>
</dbReference>
<dbReference type="EMBL" id="FMUR01000025">
    <property type="protein sequence ID" value="SCY55324.1"/>
    <property type="molecule type" value="Genomic_DNA"/>
</dbReference>
<dbReference type="Pfam" id="PF01476">
    <property type="entry name" value="LysM"/>
    <property type="match status" value="1"/>
</dbReference>
<dbReference type="SUPFAM" id="SSF51261">
    <property type="entry name" value="Duplicated hybrid motif"/>
    <property type="match status" value="1"/>
</dbReference>
<dbReference type="InterPro" id="IPR016047">
    <property type="entry name" value="M23ase_b-sheet_dom"/>
</dbReference>
<accession>A0A1G5GV11</accession>
<organism evidence="4 5">
    <name type="scientific">Butyrivibrio hungatei</name>
    <dbReference type="NCBI Taxonomy" id="185008"/>
    <lineage>
        <taxon>Bacteria</taxon>
        <taxon>Bacillati</taxon>
        <taxon>Bacillota</taxon>
        <taxon>Clostridia</taxon>
        <taxon>Lachnospirales</taxon>
        <taxon>Lachnospiraceae</taxon>
        <taxon>Butyrivibrio</taxon>
    </lineage>
</organism>
<dbReference type="Gene3D" id="2.70.70.10">
    <property type="entry name" value="Glucose Permease (Domain IIA)"/>
    <property type="match status" value="1"/>
</dbReference>
<dbReference type="PROSITE" id="PS51782">
    <property type="entry name" value="LYSM"/>
    <property type="match status" value="1"/>
</dbReference>
<dbReference type="Proteomes" id="UP000183047">
    <property type="component" value="Unassembled WGS sequence"/>
</dbReference>
<feature type="domain" description="G5" evidence="2">
    <location>
        <begin position="292"/>
        <end position="373"/>
    </location>
</feature>
<evidence type="ECO:0000259" key="3">
    <source>
        <dbReference type="PROSITE" id="PS51782"/>
    </source>
</evidence>
<evidence type="ECO:0000256" key="1">
    <source>
        <dbReference type="ARBA" id="ARBA00022729"/>
    </source>
</evidence>
<evidence type="ECO:0000313" key="5">
    <source>
        <dbReference type="Proteomes" id="UP000183047"/>
    </source>
</evidence>
<dbReference type="SMART" id="SM01208">
    <property type="entry name" value="G5"/>
    <property type="match status" value="1"/>
</dbReference>
<reference evidence="5" key="1">
    <citation type="submission" date="2016-10" db="EMBL/GenBank/DDBJ databases">
        <authorList>
            <person name="Varghese N."/>
            <person name="Submissions S."/>
        </authorList>
    </citation>
    <scope>NUCLEOTIDE SEQUENCE [LARGE SCALE GENOMIC DNA]</scope>
    <source>
        <strain evidence="5">XBD2006</strain>
    </source>
</reference>
<evidence type="ECO:0000313" key="4">
    <source>
        <dbReference type="EMBL" id="SCY55324.1"/>
    </source>
</evidence>
<dbReference type="InterPro" id="IPR011055">
    <property type="entry name" value="Dup_hybrid_motif"/>
</dbReference>
<keyword evidence="4" id="KW-0378">Hydrolase</keyword>
<dbReference type="SUPFAM" id="SSF54106">
    <property type="entry name" value="LysM domain"/>
    <property type="match status" value="1"/>
</dbReference>
<dbReference type="InterPro" id="IPR036779">
    <property type="entry name" value="LysM_dom_sf"/>
</dbReference>
<dbReference type="SMART" id="SM00257">
    <property type="entry name" value="LysM"/>
    <property type="match status" value="1"/>
</dbReference>
<dbReference type="CDD" id="cd12797">
    <property type="entry name" value="M23_peptidase"/>
    <property type="match status" value="1"/>
</dbReference>
<dbReference type="PANTHER" id="PTHR21666">
    <property type="entry name" value="PEPTIDASE-RELATED"/>
    <property type="match status" value="1"/>
</dbReference>
<name>A0A1G5GV11_9FIRM</name>
<dbReference type="CDD" id="cd00118">
    <property type="entry name" value="LysM"/>
    <property type="match status" value="1"/>
</dbReference>
<dbReference type="PANTHER" id="PTHR21666:SF270">
    <property type="entry name" value="MUREIN HYDROLASE ACTIVATOR ENVC"/>
    <property type="match status" value="1"/>
</dbReference>
<evidence type="ECO:0000259" key="2">
    <source>
        <dbReference type="PROSITE" id="PS51109"/>
    </source>
</evidence>
<feature type="domain" description="LysM" evidence="3">
    <location>
        <begin position="237"/>
        <end position="284"/>
    </location>
</feature>
<protein>
    <submittedName>
        <fullName evidence="4">Murein DD-endopeptidase MepM and murein hydrolase activator NlpD, contain LysM domain</fullName>
    </submittedName>
</protein>
<dbReference type="InterPro" id="IPR018392">
    <property type="entry name" value="LysM"/>
</dbReference>
<sequence length="502" mass="55879">MPNMTNYQKNENNYFTIKINGQEVGKVGSRNDAYEAYRYARRAIAKGNDDLTLTMADLSIEGESKMWGVVESPEKIAAKMAAVLNQSKIDSIQKTYSVKINKFSLNLASIDEVKNLLERVISMYDEKDMFDVNLELDSTREVNVLMPKVQSKEEIQEEEGTLKPLLSNIGVNKVIRDAADAADIKSDYKDFNDFKYGLVKIDFNDKIEIVESYLPSYKLANPDTAFTDLTGDKEKEETYEVQTGDSLYSIAVHHNLTVDQLVEMNPDKLQDAASTIRDHDNLTVVVPRHELSVRYVMEELRKHESYQAPISKITNKKWFTTEQKVVQEAVPGVRDAVLLTTYVDNRVEGTPEVEKVVKTKEAVPKVIEIGTIEPPSYIKPISGGRLSSGFGPRKRPTKGASTVHKGVDWATPVGTTVVASAAGTVTRAGWGSGYGYCVYIKHNDGRETRYGHLSKVACSVGQKVNQGDKIALSGNTGVSSGPHVHFEIRVNDKPVNPLEYIN</sequence>
<dbReference type="Gene3D" id="3.10.350.10">
    <property type="entry name" value="LysM domain"/>
    <property type="match status" value="1"/>
</dbReference>
<dbReference type="InterPro" id="IPR050570">
    <property type="entry name" value="Cell_wall_metabolism_enzyme"/>
</dbReference>
<dbReference type="Pfam" id="PF01551">
    <property type="entry name" value="Peptidase_M23"/>
    <property type="match status" value="1"/>
</dbReference>
<dbReference type="Gene3D" id="2.20.230.10">
    <property type="entry name" value="Resuscitation-promoting factor rpfb"/>
    <property type="match status" value="1"/>
</dbReference>
<gene>
    <name evidence="4" type="ORF">SAMN02910451_03061</name>
</gene>